<dbReference type="AlphaFoldDB" id="A0A7W0CS25"/>
<evidence type="ECO:0000313" key="2">
    <source>
        <dbReference type="Proteomes" id="UP000530928"/>
    </source>
</evidence>
<reference evidence="1 2" key="1">
    <citation type="submission" date="2020-07" db="EMBL/GenBank/DDBJ databases">
        <title>Genomic Encyclopedia of Type Strains, Phase IV (KMG-IV): sequencing the most valuable type-strain genomes for metagenomic binning, comparative biology and taxonomic classification.</title>
        <authorList>
            <person name="Goeker M."/>
        </authorList>
    </citation>
    <scope>NUCLEOTIDE SEQUENCE [LARGE SCALE GENOMIC DNA]</scope>
    <source>
        <strain evidence="1 2">DSM 45533</strain>
    </source>
</reference>
<evidence type="ECO:0000313" key="1">
    <source>
        <dbReference type="EMBL" id="MBA2896232.1"/>
    </source>
</evidence>
<organism evidence="1 2">
    <name type="scientific">Nonomuraea soli</name>
    <dbReference type="NCBI Taxonomy" id="1032476"/>
    <lineage>
        <taxon>Bacteria</taxon>
        <taxon>Bacillati</taxon>
        <taxon>Actinomycetota</taxon>
        <taxon>Actinomycetes</taxon>
        <taxon>Streptosporangiales</taxon>
        <taxon>Streptosporangiaceae</taxon>
        <taxon>Nonomuraea</taxon>
    </lineage>
</organism>
<dbReference type="Proteomes" id="UP000530928">
    <property type="component" value="Unassembled WGS sequence"/>
</dbReference>
<comment type="caution">
    <text evidence="1">The sequence shown here is derived from an EMBL/GenBank/DDBJ whole genome shotgun (WGS) entry which is preliminary data.</text>
</comment>
<keyword evidence="2" id="KW-1185">Reference proteome</keyword>
<sequence>MVASLDEVTEPVDGVIDVVGGAVLGRAFALLADGGRAIAVGTMGGDPLVLDPAGLVTPARRTLETFWGQWPSGPALGEVLTLIDRGLLRPENPPAQRWTAVHRPAARSVVTVTR</sequence>
<protein>
    <submittedName>
        <fullName evidence="1">NADPH:quinone reductase-like Zn-dependent oxidoreductase</fullName>
    </submittedName>
</protein>
<gene>
    <name evidence="1" type="ORF">HNR30_007623</name>
</gene>
<dbReference type="InterPro" id="IPR036291">
    <property type="entry name" value="NAD(P)-bd_dom_sf"/>
</dbReference>
<dbReference type="Pfam" id="PF13602">
    <property type="entry name" value="ADH_zinc_N_2"/>
    <property type="match status" value="1"/>
</dbReference>
<accession>A0A7W0CS25</accession>
<dbReference type="Gene3D" id="3.90.180.10">
    <property type="entry name" value="Medium-chain alcohol dehydrogenases, catalytic domain"/>
    <property type="match status" value="1"/>
</dbReference>
<proteinExistence type="predicted"/>
<dbReference type="EMBL" id="JACDUR010000008">
    <property type="protein sequence ID" value="MBA2896232.1"/>
    <property type="molecule type" value="Genomic_DNA"/>
</dbReference>
<dbReference type="SUPFAM" id="SSF51735">
    <property type="entry name" value="NAD(P)-binding Rossmann-fold domains"/>
    <property type="match status" value="1"/>
</dbReference>
<name>A0A7W0CS25_9ACTN</name>